<dbReference type="PANTHER" id="PTHR30055:SF234">
    <property type="entry name" value="HTH-TYPE TRANSCRIPTIONAL REGULATOR BETI"/>
    <property type="match status" value="1"/>
</dbReference>
<keyword evidence="1" id="KW-0805">Transcription regulation</keyword>
<dbReference type="InterPro" id="IPR050109">
    <property type="entry name" value="HTH-type_TetR-like_transc_reg"/>
</dbReference>
<organism evidence="6 7">
    <name type="scientific">Sporichthya brevicatena</name>
    <dbReference type="NCBI Taxonomy" id="171442"/>
    <lineage>
        <taxon>Bacteria</taxon>
        <taxon>Bacillati</taxon>
        <taxon>Actinomycetota</taxon>
        <taxon>Actinomycetes</taxon>
        <taxon>Sporichthyales</taxon>
        <taxon>Sporichthyaceae</taxon>
        <taxon>Sporichthya</taxon>
    </lineage>
</organism>
<name>A0ABN1GQU4_9ACTN</name>
<evidence type="ECO:0000313" key="6">
    <source>
        <dbReference type="EMBL" id="GAA0616567.1"/>
    </source>
</evidence>
<keyword evidence="7" id="KW-1185">Reference proteome</keyword>
<dbReference type="PROSITE" id="PS01081">
    <property type="entry name" value="HTH_TETR_1"/>
    <property type="match status" value="1"/>
</dbReference>
<keyword evidence="3" id="KW-0804">Transcription</keyword>
<evidence type="ECO:0000313" key="7">
    <source>
        <dbReference type="Proteomes" id="UP001500957"/>
    </source>
</evidence>
<keyword evidence="2 4" id="KW-0238">DNA-binding</keyword>
<protein>
    <recommendedName>
        <fullName evidence="5">HTH tetR-type domain-containing protein</fullName>
    </recommendedName>
</protein>
<reference evidence="6 7" key="1">
    <citation type="journal article" date="2019" name="Int. J. Syst. Evol. Microbiol.">
        <title>The Global Catalogue of Microorganisms (GCM) 10K type strain sequencing project: providing services to taxonomists for standard genome sequencing and annotation.</title>
        <authorList>
            <consortium name="The Broad Institute Genomics Platform"/>
            <consortium name="The Broad Institute Genome Sequencing Center for Infectious Disease"/>
            <person name="Wu L."/>
            <person name="Ma J."/>
        </authorList>
    </citation>
    <scope>NUCLEOTIDE SEQUENCE [LARGE SCALE GENOMIC DNA]</scope>
    <source>
        <strain evidence="6 7">JCM 10671</strain>
    </source>
</reference>
<dbReference type="InterPro" id="IPR023772">
    <property type="entry name" value="DNA-bd_HTH_TetR-type_CS"/>
</dbReference>
<dbReference type="PRINTS" id="PR00455">
    <property type="entry name" value="HTHTETR"/>
</dbReference>
<dbReference type="InterPro" id="IPR009057">
    <property type="entry name" value="Homeodomain-like_sf"/>
</dbReference>
<dbReference type="InterPro" id="IPR001647">
    <property type="entry name" value="HTH_TetR"/>
</dbReference>
<evidence type="ECO:0000256" key="3">
    <source>
        <dbReference type="ARBA" id="ARBA00023163"/>
    </source>
</evidence>
<dbReference type="Proteomes" id="UP001500957">
    <property type="component" value="Unassembled WGS sequence"/>
</dbReference>
<evidence type="ECO:0000256" key="4">
    <source>
        <dbReference type="PROSITE-ProRule" id="PRU00335"/>
    </source>
</evidence>
<evidence type="ECO:0000259" key="5">
    <source>
        <dbReference type="PROSITE" id="PS50977"/>
    </source>
</evidence>
<sequence>MSRDALLRAGADHFSAAGYAGASVRAILTDAGVTAPALYHHFENKAGLYIAVAETAYAEVVGRFRAAADTAETMDGRLGSILDVVCVLRREHPRVARFFAVIEQDVRRHPELAELSGVQDTLSEFWSTLLARATPAQVLAVRAIVEGLLGLGDETLPAARLRATARELKRALAALALPDAKKG</sequence>
<dbReference type="EMBL" id="BAAAHE010000014">
    <property type="protein sequence ID" value="GAA0616567.1"/>
    <property type="molecule type" value="Genomic_DNA"/>
</dbReference>
<feature type="DNA-binding region" description="H-T-H motif" evidence="4">
    <location>
        <begin position="23"/>
        <end position="42"/>
    </location>
</feature>
<evidence type="ECO:0000256" key="1">
    <source>
        <dbReference type="ARBA" id="ARBA00023015"/>
    </source>
</evidence>
<dbReference type="PANTHER" id="PTHR30055">
    <property type="entry name" value="HTH-TYPE TRANSCRIPTIONAL REGULATOR RUTR"/>
    <property type="match status" value="1"/>
</dbReference>
<evidence type="ECO:0000256" key="2">
    <source>
        <dbReference type="ARBA" id="ARBA00023125"/>
    </source>
</evidence>
<comment type="caution">
    <text evidence="6">The sequence shown here is derived from an EMBL/GenBank/DDBJ whole genome shotgun (WGS) entry which is preliminary data.</text>
</comment>
<gene>
    <name evidence="6" type="ORF">GCM10009547_18300</name>
</gene>
<dbReference type="SUPFAM" id="SSF46689">
    <property type="entry name" value="Homeodomain-like"/>
    <property type="match status" value="1"/>
</dbReference>
<dbReference type="Gene3D" id="1.10.357.10">
    <property type="entry name" value="Tetracycline Repressor, domain 2"/>
    <property type="match status" value="1"/>
</dbReference>
<dbReference type="RefSeq" id="WP_344603862.1">
    <property type="nucleotide sequence ID" value="NZ_BAAAHE010000014.1"/>
</dbReference>
<accession>A0ABN1GQU4</accession>
<proteinExistence type="predicted"/>
<dbReference type="Pfam" id="PF00440">
    <property type="entry name" value="TetR_N"/>
    <property type="match status" value="1"/>
</dbReference>
<feature type="domain" description="HTH tetR-type" evidence="5">
    <location>
        <begin position="1"/>
        <end position="60"/>
    </location>
</feature>
<dbReference type="PROSITE" id="PS50977">
    <property type="entry name" value="HTH_TETR_2"/>
    <property type="match status" value="1"/>
</dbReference>